<name>A0A2G5ELM4_AQUCA</name>
<dbReference type="GO" id="GO:0009409">
    <property type="term" value="P:response to cold"/>
    <property type="evidence" value="ECO:0007669"/>
    <property type="project" value="InterPro"/>
</dbReference>
<dbReference type="EMBL" id="KZ305024">
    <property type="protein sequence ID" value="PIA56467.1"/>
    <property type="molecule type" value="Genomic_DNA"/>
</dbReference>
<dbReference type="PANTHER" id="PTHR33676">
    <property type="entry name" value="COLD REGULATED PROTEIN 27"/>
    <property type="match status" value="1"/>
</dbReference>
<feature type="region of interest" description="Disordered" evidence="1">
    <location>
        <begin position="192"/>
        <end position="211"/>
    </location>
</feature>
<proteinExistence type="predicted"/>
<evidence type="ECO:0000313" key="3">
    <source>
        <dbReference type="Proteomes" id="UP000230069"/>
    </source>
</evidence>
<dbReference type="STRING" id="218851.A0A2G5ELM4"/>
<dbReference type="PANTHER" id="PTHR33676:SF3">
    <property type="entry name" value="COLD-REGULATED PROTEIN 27"/>
    <property type="match status" value="1"/>
</dbReference>
<dbReference type="InterPro" id="IPR044678">
    <property type="entry name" value="COR27/28"/>
</dbReference>
<organism evidence="2 3">
    <name type="scientific">Aquilegia coerulea</name>
    <name type="common">Rocky mountain columbine</name>
    <dbReference type="NCBI Taxonomy" id="218851"/>
    <lineage>
        <taxon>Eukaryota</taxon>
        <taxon>Viridiplantae</taxon>
        <taxon>Streptophyta</taxon>
        <taxon>Embryophyta</taxon>
        <taxon>Tracheophyta</taxon>
        <taxon>Spermatophyta</taxon>
        <taxon>Magnoliopsida</taxon>
        <taxon>Ranunculales</taxon>
        <taxon>Ranunculaceae</taxon>
        <taxon>Thalictroideae</taxon>
        <taxon>Aquilegia</taxon>
    </lineage>
</organism>
<feature type="region of interest" description="Disordered" evidence="1">
    <location>
        <begin position="68"/>
        <end position="95"/>
    </location>
</feature>
<keyword evidence="3" id="KW-1185">Reference proteome</keyword>
<dbReference type="OrthoDB" id="1939590at2759"/>
<evidence type="ECO:0000313" key="2">
    <source>
        <dbReference type="EMBL" id="PIA56467.1"/>
    </source>
</evidence>
<protein>
    <submittedName>
        <fullName evidence="2">Uncharacterized protein</fullName>
    </submittedName>
</protein>
<evidence type="ECO:0000256" key="1">
    <source>
        <dbReference type="SAM" id="MobiDB-lite"/>
    </source>
</evidence>
<dbReference type="GO" id="GO:0042752">
    <property type="term" value="P:regulation of circadian rhythm"/>
    <property type="evidence" value="ECO:0007669"/>
    <property type="project" value="InterPro"/>
</dbReference>
<sequence>MSEPTDINYIQQQEVEISSPDIQMEESMPIEWTNEKHSLYLNSMEASFVKQLYNHEYNAMDVLNWRSRRKNQQDTSSSGHSNANVDTSGHGITSRVFMKDPRNQHCRPVENRQEVSSANLLGALCGEAINVTRHSTNSNQFLSFQSNLGQSSGYEEMSGQNFVDEGNQPAQISHPNRKKRMKTRITIARSKDQVVPIAKSPTNLNPDEAYK</sequence>
<dbReference type="AlphaFoldDB" id="A0A2G5ELM4"/>
<dbReference type="InParanoid" id="A0A2G5ELM4"/>
<gene>
    <name evidence="2" type="ORF">AQUCO_00700655v1</name>
</gene>
<dbReference type="Proteomes" id="UP000230069">
    <property type="component" value="Unassembled WGS sequence"/>
</dbReference>
<feature type="compositionally biased region" description="Polar residues" evidence="1">
    <location>
        <begin position="73"/>
        <end position="91"/>
    </location>
</feature>
<reference evidence="2 3" key="1">
    <citation type="submission" date="2017-09" db="EMBL/GenBank/DDBJ databases">
        <title>WGS assembly of Aquilegia coerulea Goldsmith.</title>
        <authorList>
            <person name="Hodges S."/>
            <person name="Kramer E."/>
            <person name="Nordborg M."/>
            <person name="Tomkins J."/>
            <person name="Borevitz J."/>
            <person name="Derieg N."/>
            <person name="Yan J."/>
            <person name="Mihaltcheva S."/>
            <person name="Hayes R.D."/>
            <person name="Rokhsar D."/>
        </authorList>
    </citation>
    <scope>NUCLEOTIDE SEQUENCE [LARGE SCALE GENOMIC DNA]</scope>
    <source>
        <strain evidence="3">cv. Goldsmith</strain>
    </source>
</reference>
<accession>A0A2G5ELM4</accession>